<proteinExistence type="predicted"/>
<organism evidence="1 2">
    <name type="scientific">Brassica oleracea var. oleracea</name>
    <dbReference type="NCBI Taxonomy" id="109376"/>
    <lineage>
        <taxon>Eukaryota</taxon>
        <taxon>Viridiplantae</taxon>
        <taxon>Streptophyta</taxon>
        <taxon>Embryophyta</taxon>
        <taxon>Tracheophyta</taxon>
        <taxon>Spermatophyta</taxon>
        <taxon>Magnoliopsida</taxon>
        <taxon>eudicotyledons</taxon>
        <taxon>Gunneridae</taxon>
        <taxon>Pentapetalae</taxon>
        <taxon>rosids</taxon>
        <taxon>malvids</taxon>
        <taxon>Brassicales</taxon>
        <taxon>Brassicaceae</taxon>
        <taxon>Brassiceae</taxon>
        <taxon>Brassica</taxon>
    </lineage>
</organism>
<evidence type="ECO:0000313" key="1">
    <source>
        <dbReference type="EnsemblPlants" id="Bo5g068140.1"/>
    </source>
</evidence>
<evidence type="ECO:0000313" key="2">
    <source>
        <dbReference type="Proteomes" id="UP000032141"/>
    </source>
</evidence>
<accession>A0A0D3CF81</accession>
<reference evidence="1" key="2">
    <citation type="submission" date="2015-03" db="UniProtKB">
        <authorList>
            <consortium name="EnsemblPlants"/>
        </authorList>
    </citation>
    <scope>IDENTIFICATION</scope>
</reference>
<dbReference type="Gramene" id="Bo5g068140.1">
    <property type="protein sequence ID" value="Bo5g068140.1"/>
    <property type="gene ID" value="Bo5g068140"/>
</dbReference>
<reference evidence="1 2" key="1">
    <citation type="journal article" date="2014" name="Genome Biol.">
        <title>Transcriptome and methylome profiling reveals relics of genome dominance in the mesopolyploid Brassica oleracea.</title>
        <authorList>
            <person name="Parkin I.A."/>
            <person name="Koh C."/>
            <person name="Tang H."/>
            <person name="Robinson S.J."/>
            <person name="Kagale S."/>
            <person name="Clarke W.E."/>
            <person name="Town C.D."/>
            <person name="Nixon J."/>
            <person name="Krishnakumar V."/>
            <person name="Bidwell S.L."/>
            <person name="Denoeud F."/>
            <person name="Belcram H."/>
            <person name="Links M.G."/>
            <person name="Just J."/>
            <person name="Clarke C."/>
            <person name="Bender T."/>
            <person name="Huebert T."/>
            <person name="Mason A.S."/>
            <person name="Pires J.C."/>
            <person name="Barker G."/>
            <person name="Moore J."/>
            <person name="Walley P.G."/>
            <person name="Manoli S."/>
            <person name="Batley J."/>
            <person name="Edwards D."/>
            <person name="Nelson M.N."/>
            <person name="Wang X."/>
            <person name="Paterson A.H."/>
            <person name="King G."/>
            <person name="Bancroft I."/>
            <person name="Chalhoub B."/>
            <person name="Sharpe A.G."/>
        </authorList>
    </citation>
    <scope>NUCLEOTIDE SEQUENCE</scope>
    <source>
        <strain evidence="1 2">cv. TO1000</strain>
    </source>
</reference>
<keyword evidence="2" id="KW-1185">Reference proteome</keyword>
<name>A0A0D3CF81_BRAOL</name>
<dbReference type="AlphaFoldDB" id="A0A0D3CF81"/>
<sequence>MVKEKLNRGCCSAQMVILFLMWTFSHPPMPLSGFSSQPLKLQSLPWKLQLPWLRRFLALAPLTI</sequence>
<protein>
    <submittedName>
        <fullName evidence="1">Uncharacterized protein</fullName>
    </submittedName>
</protein>
<dbReference type="Proteomes" id="UP000032141">
    <property type="component" value="Chromosome C5"/>
</dbReference>
<dbReference type="EnsemblPlants" id="Bo5g068140.1">
    <property type="protein sequence ID" value="Bo5g068140.1"/>
    <property type="gene ID" value="Bo5g068140"/>
</dbReference>
<dbReference type="HOGENOM" id="CLU_2870704_0_0_1"/>